<dbReference type="PROSITE" id="PS00150">
    <property type="entry name" value="ACYLPHOSPHATASE_1"/>
    <property type="match status" value="1"/>
</dbReference>
<keyword evidence="4 5" id="KW-0378">Hydrolase</keyword>
<evidence type="ECO:0000256" key="6">
    <source>
        <dbReference type="RuleBase" id="RU004168"/>
    </source>
</evidence>
<dbReference type="InterPro" id="IPR036046">
    <property type="entry name" value="Acylphosphatase-like_dom_sf"/>
</dbReference>
<feature type="domain" description="Acylphosphatase-like" evidence="7">
    <location>
        <begin position="5"/>
        <end position="93"/>
    </location>
</feature>
<organism evidence="8">
    <name type="scientific">Chitinibacter mangrovi</name>
    <dbReference type="NCBI Taxonomy" id="3153927"/>
    <lineage>
        <taxon>Bacteria</taxon>
        <taxon>Pseudomonadati</taxon>
        <taxon>Pseudomonadota</taxon>
        <taxon>Betaproteobacteria</taxon>
        <taxon>Neisseriales</taxon>
        <taxon>Chitinibacteraceae</taxon>
        <taxon>Chitinibacter</taxon>
    </lineage>
</organism>
<dbReference type="EC" id="3.6.1.7" evidence="2 4"/>
<dbReference type="InterPro" id="IPR020456">
    <property type="entry name" value="Acylphosphatase"/>
</dbReference>
<accession>A0AAU7F739</accession>
<dbReference type="GO" id="GO:0003998">
    <property type="term" value="F:acylphosphatase activity"/>
    <property type="evidence" value="ECO:0007669"/>
    <property type="project" value="UniProtKB-EC"/>
</dbReference>
<gene>
    <name evidence="8" type="ORF">ABHF33_15005</name>
</gene>
<dbReference type="Pfam" id="PF00708">
    <property type="entry name" value="Acylphosphatase"/>
    <property type="match status" value="1"/>
</dbReference>
<reference evidence="8" key="1">
    <citation type="submission" date="2024-05" db="EMBL/GenBank/DDBJ databases">
        <authorList>
            <person name="Yang L."/>
            <person name="Pan L."/>
        </authorList>
    </citation>
    <scope>NUCLEOTIDE SEQUENCE</scope>
    <source>
        <strain evidence="8">FCG-7</strain>
    </source>
</reference>
<name>A0AAU7F739_9NEIS</name>
<evidence type="ECO:0000256" key="4">
    <source>
        <dbReference type="PROSITE-ProRule" id="PRU00520"/>
    </source>
</evidence>
<dbReference type="EMBL" id="CP157355">
    <property type="protein sequence ID" value="XBM00347.1"/>
    <property type="molecule type" value="Genomic_DNA"/>
</dbReference>
<feature type="active site" evidence="4">
    <location>
        <position position="20"/>
    </location>
</feature>
<protein>
    <recommendedName>
        <fullName evidence="2 4">Acylphosphatase</fullName>
        <ecNumber evidence="2 4">3.6.1.7</ecNumber>
    </recommendedName>
</protein>
<dbReference type="RefSeq" id="WP_348944703.1">
    <property type="nucleotide sequence ID" value="NZ_CP157355.1"/>
</dbReference>
<dbReference type="AlphaFoldDB" id="A0AAU7F739"/>
<evidence type="ECO:0000256" key="5">
    <source>
        <dbReference type="RuleBase" id="RU000553"/>
    </source>
</evidence>
<evidence type="ECO:0000256" key="1">
    <source>
        <dbReference type="ARBA" id="ARBA00005614"/>
    </source>
</evidence>
<proteinExistence type="inferred from homology"/>
<dbReference type="Gene3D" id="3.30.70.100">
    <property type="match status" value="1"/>
</dbReference>
<dbReference type="InterPro" id="IPR017968">
    <property type="entry name" value="Acylphosphatase_CS"/>
</dbReference>
<dbReference type="PANTHER" id="PTHR47268">
    <property type="entry name" value="ACYLPHOSPHATASE"/>
    <property type="match status" value="1"/>
</dbReference>
<evidence type="ECO:0000313" key="8">
    <source>
        <dbReference type="EMBL" id="XBM00347.1"/>
    </source>
</evidence>
<comment type="catalytic activity">
    <reaction evidence="3 4 5">
        <text>an acyl phosphate + H2O = a carboxylate + phosphate + H(+)</text>
        <dbReference type="Rhea" id="RHEA:14965"/>
        <dbReference type="ChEBI" id="CHEBI:15377"/>
        <dbReference type="ChEBI" id="CHEBI:15378"/>
        <dbReference type="ChEBI" id="CHEBI:29067"/>
        <dbReference type="ChEBI" id="CHEBI:43474"/>
        <dbReference type="ChEBI" id="CHEBI:59918"/>
        <dbReference type="EC" id="3.6.1.7"/>
    </reaction>
</comment>
<evidence type="ECO:0000256" key="2">
    <source>
        <dbReference type="ARBA" id="ARBA00012150"/>
    </source>
</evidence>
<sequence>MAALANHFFISGVVQGVGFRWATCQLAEELHLAGFVRNRLDGRVEIWAEGDSADLAELAHWLENGPDGAHVDAVSKQKVEFKGYNGFHEMMTI</sequence>
<dbReference type="InterPro" id="IPR001792">
    <property type="entry name" value="Acylphosphatase-like_dom"/>
</dbReference>
<dbReference type="PROSITE" id="PS00151">
    <property type="entry name" value="ACYLPHOSPHATASE_2"/>
    <property type="match status" value="1"/>
</dbReference>
<evidence type="ECO:0000256" key="3">
    <source>
        <dbReference type="ARBA" id="ARBA00047645"/>
    </source>
</evidence>
<dbReference type="PROSITE" id="PS51160">
    <property type="entry name" value="ACYLPHOSPHATASE_3"/>
    <property type="match status" value="1"/>
</dbReference>
<dbReference type="KEGG" id="cmav:ABHF33_15005"/>
<comment type="similarity">
    <text evidence="1 6">Belongs to the acylphosphatase family.</text>
</comment>
<feature type="active site" evidence="4">
    <location>
        <position position="38"/>
    </location>
</feature>
<evidence type="ECO:0000259" key="7">
    <source>
        <dbReference type="PROSITE" id="PS51160"/>
    </source>
</evidence>
<dbReference type="SUPFAM" id="SSF54975">
    <property type="entry name" value="Acylphosphatase/BLUF domain-like"/>
    <property type="match status" value="1"/>
</dbReference>
<dbReference type="PANTHER" id="PTHR47268:SF4">
    <property type="entry name" value="ACYLPHOSPHATASE"/>
    <property type="match status" value="1"/>
</dbReference>